<dbReference type="RefSeq" id="WP_311800402.1">
    <property type="nucleotide sequence ID" value="NZ_JARPYR010000008.1"/>
</dbReference>
<dbReference type="Proteomes" id="UP001245561">
    <property type="component" value="Unassembled WGS sequence"/>
</dbReference>
<sequence length="520" mass="57488">MQGAFVLTAASFVAKLLSAIYRVPYQNFVGDEGFYVYQQVYPIYGIAMTLALSGLPQFISKYVAEQKEPKEQRRALKELFPLISSFGLILWALCFFSARPLSIWMGDEQLAPLLRVVSFTFVIMPFLAITRGEFQGKLLMIPTAVSQVVEQLLRVGVIISAAWSFKQFGWDVYHTGTIAMSGALVGGVVAVFVLRYYRQTILGTNIAYTLPTLDAKTRALGKRLALEGGLMTAYSGLLILFQLTDSFTVKKALVEFGLSEHGAKLAKGVYDRGQPLVQLGLVVALALSSSFLPVLTRYLANRDRRLFVKTSQIFLRLTCAIGAAASVGLALLLPYVNYGLFKDYKGNAPLVLFVFAIFLMALVQAYQSIAQSQNKYRRSLQAAGVGLIVKGVTTFPLTRQFGTIGASLSTLLGLAAALILLHYACEQETRNYYRQQHFAGKLFICLAGMIIVLLCYYGSISILFGMVQSRGFALLAAVFGVLIGGSAFLILAIRLRLLTIREWLMLPFGSKLLRIHWKRR</sequence>
<keyword evidence="4 6" id="KW-1133">Transmembrane helix</keyword>
<evidence type="ECO:0000256" key="6">
    <source>
        <dbReference type="SAM" id="Phobius"/>
    </source>
</evidence>
<feature type="transmembrane region" description="Helical" evidence="6">
    <location>
        <begin position="79"/>
        <end position="98"/>
    </location>
</feature>
<feature type="transmembrane region" description="Helical" evidence="6">
    <location>
        <begin position="110"/>
        <end position="129"/>
    </location>
</feature>
<dbReference type="PANTHER" id="PTHR30250">
    <property type="entry name" value="PST FAMILY PREDICTED COLANIC ACID TRANSPORTER"/>
    <property type="match status" value="1"/>
</dbReference>
<feature type="transmembrane region" description="Helical" evidence="6">
    <location>
        <begin position="141"/>
        <end position="165"/>
    </location>
</feature>
<evidence type="ECO:0000313" key="8">
    <source>
        <dbReference type="EMBL" id="MDT2636443.1"/>
    </source>
</evidence>
<feature type="transmembrane region" description="Helical" evidence="6">
    <location>
        <begin position="177"/>
        <end position="197"/>
    </location>
</feature>
<dbReference type="EMBL" id="JARPYR010000008">
    <property type="protein sequence ID" value="MDT2596451.1"/>
    <property type="molecule type" value="Genomic_DNA"/>
</dbReference>
<dbReference type="AlphaFoldDB" id="A0AAP5NGP1"/>
<keyword evidence="3 6" id="KW-0812">Transmembrane</keyword>
<evidence type="ECO:0000313" key="9">
    <source>
        <dbReference type="Proteomes" id="UP001245561"/>
    </source>
</evidence>
<dbReference type="Pfam" id="PF01943">
    <property type="entry name" value="Polysacc_synt"/>
    <property type="match status" value="1"/>
</dbReference>
<proteinExistence type="predicted"/>
<dbReference type="InterPro" id="IPR050833">
    <property type="entry name" value="Poly_Biosynth_Transport"/>
</dbReference>
<evidence type="ECO:0000256" key="2">
    <source>
        <dbReference type="ARBA" id="ARBA00022475"/>
    </source>
</evidence>
<feature type="transmembrane region" description="Helical" evidence="6">
    <location>
        <begin position="403"/>
        <end position="421"/>
    </location>
</feature>
<dbReference type="GO" id="GO:0005886">
    <property type="term" value="C:plasma membrane"/>
    <property type="evidence" value="ECO:0007669"/>
    <property type="project" value="UniProtKB-SubCell"/>
</dbReference>
<evidence type="ECO:0000313" key="10">
    <source>
        <dbReference type="Proteomes" id="UP001256547"/>
    </source>
</evidence>
<keyword evidence="10" id="KW-1185">Reference proteome</keyword>
<feature type="transmembrane region" description="Helical" evidence="6">
    <location>
        <begin position="42"/>
        <end position="59"/>
    </location>
</feature>
<keyword evidence="2" id="KW-1003">Cell membrane</keyword>
<feature type="transmembrane region" description="Helical" evidence="6">
    <location>
        <begin position="348"/>
        <end position="367"/>
    </location>
</feature>
<reference evidence="8 10" key="1">
    <citation type="submission" date="2023-03" db="EMBL/GenBank/DDBJ databases">
        <authorList>
            <person name="Shen W."/>
            <person name="Cai J."/>
        </authorList>
    </citation>
    <scope>NUCLEOTIDE SEQUENCE</scope>
    <source>
        <strain evidence="8">P55-2</strain>
        <strain evidence="7 10">P72-2</strain>
    </source>
</reference>
<protein>
    <submittedName>
        <fullName evidence="8">Oligosaccharide flippase family protein</fullName>
    </submittedName>
</protein>
<feature type="transmembrane region" description="Helical" evidence="6">
    <location>
        <begin position="442"/>
        <end position="466"/>
    </location>
</feature>
<feature type="transmembrane region" description="Helical" evidence="6">
    <location>
        <begin position="279"/>
        <end position="301"/>
    </location>
</feature>
<comment type="subcellular location">
    <subcellularLocation>
        <location evidence="1">Cell membrane</location>
        <topology evidence="1">Multi-pass membrane protein</topology>
    </subcellularLocation>
</comment>
<evidence type="ECO:0000256" key="5">
    <source>
        <dbReference type="ARBA" id="ARBA00023136"/>
    </source>
</evidence>
<dbReference type="InterPro" id="IPR002797">
    <property type="entry name" value="Polysacc_synth"/>
</dbReference>
<name>A0AAP5NGP1_9ENTE</name>
<dbReference type="PANTHER" id="PTHR30250:SF29">
    <property type="entry name" value="POLYSACCHARIDE BIOSYNTHESIS PROTEIN C-TERMINAL DOMAIN-CONTAINING PROTEIN"/>
    <property type="match status" value="1"/>
</dbReference>
<feature type="transmembrane region" description="Helical" evidence="6">
    <location>
        <begin position="472"/>
        <end position="495"/>
    </location>
</feature>
<feature type="transmembrane region" description="Helical" evidence="6">
    <location>
        <begin position="379"/>
        <end position="397"/>
    </location>
</feature>
<evidence type="ECO:0000313" key="7">
    <source>
        <dbReference type="EMBL" id="MDT2596451.1"/>
    </source>
</evidence>
<organism evidence="8 9">
    <name type="scientific">Enterococcus dongliensis</name>
    <dbReference type="NCBI Taxonomy" id="2559925"/>
    <lineage>
        <taxon>Bacteria</taxon>
        <taxon>Bacillati</taxon>
        <taxon>Bacillota</taxon>
        <taxon>Bacilli</taxon>
        <taxon>Lactobacillales</taxon>
        <taxon>Enterococcaceae</taxon>
        <taxon>Enterococcus</taxon>
    </lineage>
</organism>
<feature type="transmembrane region" description="Helical" evidence="6">
    <location>
        <begin position="313"/>
        <end position="336"/>
    </location>
</feature>
<dbReference type="InterPro" id="IPR024923">
    <property type="entry name" value="PG_synth_SpoVB"/>
</dbReference>
<evidence type="ECO:0000256" key="4">
    <source>
        <dbReference type="ARBA" id="ARBA00022989"/>
    </source>
</evidence>
<feature type="transmembrane region" description="Helical" evidence="6">
    <location>
        <begin position="224"/>
        <end position="243"/>
    </location>
</feature>
<evidence type="ECO:0000256" key="1">
    <source>
        <dbReference type="ARBA" id="ARBA00004651"/>
    </source>
</evidence>
<evidence type="ECO:0000256" key="3">
    <source>
        <dbReference type="ARBA" id="ARBA00022692"/>
    </source>
</evidence>
<comment type="caution">
    <text evidence="8">The sequence shown here is derived from an EMBL/GenBank/DDBJ whole genome shotgun (WGS) entry which is preliminary data.</text>
</comment>
<keyword evidence="5 6" id="KW-0472">Membrane</keyword>
<dbReference type="CDD" id="cd13124">
    <property type="entry name" value="MATE_SpoVB_like"/>
    <property type="match status" value="1"/>
</dbReference>
<dbReference type="Proteomes" id="UP001256547">
    <property type="component" value="Unassembled WGS sequence"/>
</dbReference>
<gene>
    <name evidence="8" type="ORF">P7D36_02805</name>
    <name evidence="7" type="ORF">P7D39_05340</name>
</gene>
<accession>A0AAP5NGP1</accession>
<dbReference type="EMBL" id="JARPYT010000003">
    <property type="protein sequence ID" value="MDT2636443.1"/>
    <property type="molecule type" value="Genomic_DNA"/>
</dbReference>